<sequence>MIILACEDGAVMMWETTPNYGIERSWSLAAPPSANTLAIDYDEGTVVLRLGHDTPVLSMDAGGSEKLIWTTNNDVYTASVKGVVTEMSLQDGEKLPLVSRDLGSCEVYPQTEVKSEKPPMLCAEGLFGGTGAIGVKGNDAIAMFEWEELRLIRKIDVVVKNAVVAQSFAAGTNSPDESIDGAFDLLHKISEKVDTGTWVGDCLMYTNAGGRLDYYAREFPGEDPLEDVLNGMDPPLPSQINVLVKLPGQIADAGLL</sequence>
<comment type="caution">
    <text evidence="1">The sequence shown here is derived from an EMBL/GenBank/DDBJ whole genome shotgun (WGS) entry which is preliminary data.</text>
</comment>
<name>A0ABN8CWV9_9STRA</name>
<evidence type="ECO:0000313" key="1">
    <source>
        <dbReference type="EMBL" id="CAH0517377.1"/>
    </source>
</evidence>
<protein>
    <submittedName>
        <fullName evidence="1">Uncharacterized protein</fullName>
    </submittedName>
</protein>
<keyword evidence="2" id="KW-1185">Reference proteome</keyword>
<reference evidence="1 2" key="1">
    <citation type="submission" date="2021-11" db="EMBL/GenBank/DDBJ databases">
        <authorList>
            <person name="Islam A."/>
            <person name="Islam S."/>
            <person name="Flora M.S."/>
            <person name="Rahman M."/>
            <person name="Ziaur R.M."/>
            <person name="Epstein J.H."/>
            <person name="Hassan M."/>
            <person name="Klassen M."/>
            <person name="Woodard K."/>
            <person name="Webb A."/>
            <person name="Webby R.J."/>
            <person name="El Zowalaty M.E."/>
        </authorList>
    </citation>
    <scope>NUCLEOTIDE SEQUENCE [LARGE SCALE GENOMIC DNA]</scope>
    <source>
        <strain evidence="1">Pbs1</strain>
    </source>
</reference>
<proteinExistence type="predicted"/>
<dbReference type="Proteomes" id="UP001158986">
    <property type="component" value="Unassembled WGS sequence"/>
</dbReference>
<gene>
    <name evidence="1" type="ORF">PBS001_LOCUS3995</name>
</gene>
<organism evidence="1 2">
    <name type="scientific">Peronospora belbahrii</name>
    <dbReference type="NCBI Taxonomy" id="622444"/>
    <lineage>
        <taxon>Eukaryota</taxon>
        <taxon>Sar</taxon>
        <taxon>Stramenopiles</taxon>
        <taxon>Oomycota</taxon>
        <taxon>Peronosporomycetes</taxon>
        <taxon>Peronosporales</taxon>
        <taxon>Peronosporaceae</taxon>
        <taxon>Peronospora</taxon>
    </lineage>
</organism>
<accession>A0ABN8CWV9</accession>
<evidence type="ECO:0000313" key="2">
    <source>
        <dbReference type="Proteomes" id="UP001158986"/>
    </source>
</evidence>
<dbReference type="EMBL" id="CAKLCB010000233">
    <property type="protein sequence ID" value="CAH0517377.1"/>
    <property type="molecule type" value="Genomic_DNA"/>
</dbReference>